<organism evidence="4 5">
    <name type="scientific">Pristionchus fissidentatus</name>
    <dbReference type="NCBI Taxonomy" id="1538716"/>
    <lineage>
        <taxon>Eukaryota</taxon>
        <taxon>Metazoa</taxon>
        <taxon>Ecdysozoa</taxon>
        <taxon>Nematoda</taxon>
        <taxon>Chromadorea</taxon>
        <taxon>Rhabditida</taxon>
        <taxon>Rhabditina</taxon>
        <taxon>Diplogasteromorpha</taxon>
        <taxon>Diplogasteroidea</taxon>
        <taxon>Neodiplogasteridae</taxon>
        <taxon>Pristionchus</taxon>
    </lineage>
</organism>
<feature type="compositionally biased region" description="Acidic residues" evidence="2">
    <location>
        <begin position="227"/>
        <end position="248"/>
    </location>
</feature>
<accession>A0AAV5WMP3</accession>
<dbReference type="PANTHER" id="PTHR33936">
    <property type="entry name" value="PROTEIN CBG17840"/>
    <property type="match status" value="1"/>
</dbReference>
<feature type="compositionally biased region" description="Acidic residues" evidence="2">
    <location>
        <begin position="61"/>
        <end position="90"/>
    </location>
</feature>
<dbReference type="AlphaFoldDB" id="A0AAV5WMP3"/>
<feature type="domain" description="C2H2-type" evidence="3">
    <location>
        <begin position="449"/>
        <end position="472"/>
    </location>
</feature>
<feature type="compositionally biased region" description="Basic and acidic residues" evidence="2">
    <location>
        <begin position="31"/>
        <end position="40"/>
    </location>
</feature>
<feature type="compositionally biased region" description="Basic and acidic residues" evidence="2">
    <location>
        <begin position="152"/>
        <end position="163"/>
    </location>
</feature>
<evidence type="ECO:0000259" key="3">
    <source>
        <dbReference type="PROSITE" id="PS50157"/>
    </source>
</evidence>
<feature type="compositionally biased region" description="Polar residues" evidence="2">
    <location>
        <begin position="135"/>
        <end position="146"/>
    </location>
</feature>
<feature type="compositionally biased region" description="Basic and acidic residues" evidence="2">
    <location>
        <begin position="171"/>
        <end position="184"/>
    </location>
</feature>
<comment type="caution">
    <text evidence="4">The sequence shown here is derived from an EMBL/GenBank/DDBJ whole genome shotgun (WGS) entry which is preliminary data.</text>
</comment>
<feature type="region of interest" description="Disordered" evidence="2">
    <location>
        <begin position="789"/>
        <end position="833"/>
    </location>
</feature>
<keyword evidence="5" id="KW-1185">Reference proteome</keyword>
<dbReference type="PANTHER" id="PTHR33936:SF25">
    <property type="entry name" value="C2H2-TYPE DOMAIN-CONTAINING PROTEIN"/>
    <property type="match status" value="1"/>
</dbReference>
<dbReference type="InterPro" id="IPR052797">
    <property type="entry name" value="RegFact_GeneExpr_CellDeath"/>
</dbReference>
<keyword evidence="1" id="KW-0479">Metal-binding</keyword>
<reference evidence="4" key="1">
    <citation type="submission" date="2023-10" db="EMBL/GenBank/DDBJ databases">
        <title>Genome assembly of Pristionchus species.</title>
        <authorList>
            <person name="Yoshida K."/>
            <person name="Sommer R.J."/>
        </authorList>
    </citation>
    <scope>NUCLEOTIDE SEQUENCE</scope>
    <source>
        <strain evidence="4">RS5133</strain>
    </source>
</reference>
<feature type="compositionally biased region" description="Acidic residues" evidence="2">
    <location>
        <begin position="19"/>
        <end position="30"/>
    </location>
</feature>
<proteinExistence type="predicted"/>
<feature type="compositionally biased region" description="Basic and acidic residues" evidence="2">
    <location>
        <begin position="814"/>
        <end position="827"/>
    </location>
</feature>
<protein>
    <recommendedName>
        <fullName evidence="3">C2H2-type domain-containing protein</fullName>
    </recommendedName>
</protein>
<feature type="region of interest" description="Disordered" evidence="2">
    <location>
        <begin position="932"/>
        <end position="957"/>
    </location>
</feature>
<dbReference type="Proteomes" id="UP001432322">
    <property type="component" value="Unassembled WGS sequence"/>
</dbReference>
<gene>
    <name evidence="4" type="ORF">PFISCL1PPCAC_23195</name>
</gene>
<dbReference type="GO" id="GO:0008270">
    <property type="term" value="F:zinc ion binding"/>
    <property type="evidence" value="ECO:0007669"/>
    <property type="project" value="UniProtKB-KW"/>
</dbReference>
<evidence type="ECO:0000256" key="1">
    <source>
        <dbReference type="PROSITE-ProRule" id="PRU00042"/>
    </source>
</evidence>
<sequence>PKKRAATVSPKKGTKAAEEADAEAMEDIESEERAPEEGEKGSTLPPTPKRSRRQQTPEAAQADEEALPVLDDGEEMEEIIVTRDDEDEDGAFSAEAAPTLYREGEEPAAGAADELQQPQPRVAPTAKVGVVAATIPSSGKEPTTPNRRVPRLKMETEVSDDVKAAQAVEDAAERDGVRQREKKTPMRRATSPARTRAFTSAATLSTVMRESKARLKQKKIIKKEEGEAAAEGDEEQEVEVDVENDESGEPQAVGSESENTCTACNARFPIKLEMIEHQMAHHKNEFKHMRERGGLMMCAHPHCGLSLAEMPHLLAHLAGFHNQTNFRIRQQHFASEDAFMTWKQESEEKAKSNYIARNEEIEIEPGVTELELYCECSEEWRNADKSKSLSPIVACPAHFTVRLDRNKDKVSIIGCTAHLGHLKKPNWSVYVSDESMARRAQGAAQNKQSKCHICHDWFRSRTALTLHRRTAHPDNIRTATITCGDSSCEMVVDTMLALCEHVADAHKREDLVVEEYRFNSISDFEVWKERMEADTMSYFTKVSGRQRAAASGPNSECFFRYYQCHLSGYNQRPGAKKMQEEMDRIKIRNRGTKKMNRYCTAFMNIKINDADGSVLLKGCLGHFGHDCDIRRVPMPPSLRAEIVDLLQKGVTEDDVLAIVKGKASIHDRAYYLQKYEVKNIVKKLIKEGNGAVFYKYDDDEELGMEDEMADWQEMKRPYQSTMYRSMINHPKRRAIGTYALQFSAQMPRKRRLVYRTEGDEHNPDGEEYYESVVEEMAADMDEHVTYLDESELDASSSVAHHHHMVQQEGDEEEQQHPEEQHEMHEEDMVVGGEASTSSAPMVVRRRKLPAGVVQQAQAAVGTMRTPLLKDGSERVPVMDRDRHFEFNIHNIRRKIMYLTEQQKRCKDPSMSAQMQDEVRMHETRIARLIPQTGPGRLSQTMPYMRRGETGGRGGRVTVGVGRQEETEPTEEYYEEEMVEEDNRYYELDDGRPGPSTLVVPRSVQRAYGHHEVIYQDVGSPGVEVDVEDLEEIEEGDVMHTIDG</sequence>
<keyword evidence="1" id="KW-0862">Zinc</keyword>
<evidence type="ECO:0000313" key="5">
    <source>
        <dbReference type="Proteomes" id="UP001432322"/>
    </source>
</evidence>
<keyword evidence="1" id="KW-0863">Zinc-finger</keyword>
<dbReference type="InterPro" id="IPR013087">
    <property type="entry name" value="Znf_C2H2_type"/>
</dbReference>
<name>A0AAV5WMP3_9BILA</name>
<feature type="non-terminal residue" evidence="4">
    <location>
        <position position="1"/>
    </location>
</feature>
<dbReference type="EMBL" id="BTSY01000006">
    <property type="protein sequence ID" value="GMT31898.1"/>
    <property type="molecule type" value="Genomic_DNA"/>
</dbReference>
<dbReference type="PROSITE" id="PS50157">
    <property type="entry name" value="ZINC_FINGER_C2H2_2"/>
    <property type="match status" value="1"/>
</dbReference>
<feature type="region of interest" description="Disordered" evidence="2">
    <location>
        <begin position="224"/>
        <end position="258"/>
    </location>
</feature>
<evidence type="ECO:0000313" key="4">
    <source>
        <dbReference type="EMBL" id="GMT31898.1"/>
    </source>
</evidence>
<feature type="region of interest" description="Disordered" evidence="2">
    <location>
        <begin position="1"/>
        <end position="195"/>
    </location>
</feature>
<evidence type="ECO:0000256" key="2">
    <source>
        <dbReference type="SAM" id="MobiDB-lite"/>
    </source>
</evidence>
<dbReference type="SMART" id="SM00355">
    <property type="entry name" value="ZnF_C2H2"/>
    <property type="match status" value="4"/>
</dbReference>
<dbReference type="PROSITE" id="PS00028">
    <property type="entry name" value="ZINC_FINGER_C2H2_1"/>
    <property type="match status" value="3"/>
</dbReference>